<dbReference type="InterPro" id="IPR014891">
    <property type="entry name" value="DWNN_domain"/>
</dbReference>
<dbReference type="GO" id="GO:0006397">
    <property type="term" value="P:mRNA processing"/>
    <property type="evidence" value="ECO:0007669"/>
    <property type="project" value="InterPro"/>
</dbReference>
<dbReference type="Proteomes" id="UP000271098">
    <property type="component" value="Unassembled WGS sequence"/>
</dbReference>
<evidence type="ECO:0000313" key="7">
    <source>
        <dbReference type="EMBL" id="VDN18432.1"/>
    </source>
</evidence>
<dbReference type="PROSITE" id="PS51282">
    <property type="entry name" value="DWNN"/>
    <property type="match status" value="1"/>
</dbReference>
<reference evidence="7 8" key="2">
    <citation type="submission" date="2018-11" db="EMBL/GenBank/DDBJ databases">
        <authorList>
            <consortium name="Pathogen Informatics"/>
        </authorList>
    </citation>
    <scope>NUCLEOTIDE SEQUENCE [LARGE SCALE GENOMIC DNA]</scope>
</reference>
<gene>
    <name evidence="7" type="ORF">GPUH_LOCUS11172</name>
</gene>
<evidence type="ECO:0000259" key="6">
    <source>
        <dbReference type="PROSITE" id="PS51282"/>
    </source>
</evidence>
<comment type="subcellular location">
    <subcellularLocation>
        <location evidence="1">Nucleus</location>
    </subcellularLocation>
</comment>
<evidence type="ECO:0000256" key="1">
    <source>
        <dbReference type="ARBA" id="ARBA00004123"/>
    </source>
</evidence>
<dbReference type="GO" id="GO:0006511">
    <property type="term" value="P:ubiquitin-dependent protein catabolic process"/>
    <property type="evidence" value="ECO:0007669"/>
    <property type="project" value="TreeGrafter"/>
</dbReference>
<name>A0A183DR31_9BILA</name>
<evidence type="ECO:0000256" key="3">
    <source>
        <dbReference type="ARBA" id="ARBA00022771"/>
    </source>
</evidence>
<evidence type="ECO:0000313" key="9">
    <source>
        <dbReference type="WBParaSite" id="GPUH_0001118501-mRNA-1"/>
    </source>
</evidence>
<dbReference type="OrthoDB" id="106784at2759"/>
<proteinExistence type="predicted"/>
<evidence type="ECO:0000256" key="5">
    <source>
        <dbReference type="ARBA" id="ARBA00023242"/>
    </source>
</evidence>
<dbReference type="Pfam" id="PF08783">
    <property type="entry name" value="DWNN"/>
    <property type="match status" value="1"/>
</dbReference>
<keyword evidence="3" id="KW-0863">Zinc-finger</keyword>
<evidence type="ECO:0000256" key="2">
    <source>
        <dbReference type="ARBA" id="ARBA00022723"/>
    </source>
</evidence>
<dbReference type="PANTHER" id="PTHR15439">
    <property type="entry name" value="RETINOBLASTOMA-BINDING PROTEIN 6"/>
    <property type="match status" value="1"/>
</dbReference>
<dbReference type="GO" id="GO:0005634">
    <property type="term" value="C:nucleus"/>
    <property type="evidence" value="ECO:0007669"/>
    <property type="project" value="UniProtKB-SubCell"/>
</dbReference>
<dbReference type="InterPro" id="IPR033489">
    <property type="entry name" value="RBBP6"/>
</dbReference>
<dbReference type="PANTHER" id="PTHR15439:SF0">
    <property type="entry name" value="CELL DIVISION CYCLE AND APOPTOSIS REGULATOR PROTEIN 1-RELATED"/>
    <property type="match status" value="1"/>
</dbReference>
<accession>A0A183DR31</accession>
<dbReference type="EMBL" id="UYRT01078393">
    <property type="protein sequence ID" value="VDN18432.1"/>
    <property type="molecule type" value="Genomic_DNA"/>
</dbReference>
<dbReference type="Gene3D" id="3.10.20.90">
    <property type="entry name" value="Phosphatidylinositol 3-kinase Catalytic Subunit, Chain A, domain 1"/>
    <property type="match status" value="1"/>
</dbReference>
<dbReference type="GO" id="GO:0016567">
    <property type="term" value="P:protein ubiquitination"/>
    <property type="evidence" value="ECO:0007669"/>
    <property type="project" value="InterPro"/>
</dbReference>
<dbReference type="SMART" id="SM01180">
    <property type="entry name" value="DWNN"/>
    <property type="match status" value="1"/>
</dbReference>
<feature type="domain" description="DWNN" evidence="6">
    <location>
        <begin position="4"/>
        <end position="75"/>
    </location>
</feature>
<evidence type="ECO:0000313" key="8">
    <source>
        <dbReference type="Proteomes" id="UP000271098"/>
    </source>
</evidence>
<organism evidence="9">
    <name type="scientific">Gongylonema pulchrum</name>
    <dbReference type="NCBI Taxonomy" id="637853"/>
    <lineage>
        <taxon>Eukaryota</taxon>
        <taxon>Metazoa</taxon>
        <taxon>Ecdysozoa</taxon>
        <taxon>Nematoda</taxon>
        <taxon>Chromadorea</taxon>
        <taxon>Rhabditida</taxon>
        <taxon>Spirurina</taxon>
        <taxon>Spiruromorpha</taxon>
        <taxon>Spiruroidea</taxon>
        <taxon>Gongylonematidae</taxon>
        <taxon>Gongylonema</taxon>
    </lineage>
</organism>
<keyword evidence="4" id="KW-0862">Zinc</keyword>
<keyword evidence="8" id="KW-1185">Reference proteome</keyword>
<dbReference type="WBParaSite" id="GPUH_0001118501-mRNA-1">
    <property type="protein sequence ID" value="GPUH_0001118501-mRNA-1"/>
    <property type="gene ID" value="GPUH_0001118501"/>
</dbReference>
<evidence type="ECO:0000256" key="4">
    <source>
        <dbReference type="ARBA" id="ARBA00022833"/>
    </source>
</evidence>
<reference evidence="9" key="1">
    <citation type="submission" date="2016-06" db="UniProtKB">
        <authorList>
            <consortium name="WormBaseParasite"/>
        </authorList>
    </citation>
    <scope>IDENTIFICATION</scope>
</reference>
<protein>
    <submittedName>
        <fullName evidence="9">DWNN domain-containing protein</fullName>
    </submittedName>
</protein>
<dbReference type="AlphaFoldDB" id="A0A183DR31"/>
<dbReference type="GO" id="GO:0061630">
    <property type="term" value="F:ubiquitin protein ligase activity"/>
    <property type="evidence" value="ECO:0007669"/>
    <property type="project" value="InterPro"/>
</dbReference>
<keyword evidence="2" id="KW-0479">Metal-binding</keyword>
<sequence>MSSIHYKFKATLEYKTLIFDGLHISVNDLKKEICEKENIKAESFDLVLTNAHTKRQYTGDELIPRNSSVIVQRAPRDNAAKLPKVQDTTNSGIVTKATAPVDEDAVPHISTEEFEKMTEDERLAHVKQVSTYKYAPAK</sequence>
<keyword evidence="5" id="KW-0539">Nucleus</keyword>
<dbReference type="GO" id="GO:0008270">
    <property type="term" value="F:zinc ion binding"/>
    <property type="evidence" value="ECO:0007669"/>
    <property type="project" value="UniProtKB-KW"/>
</dbReference>